<evidence type="ECO:0000256" key="7">
    <source>
        <dbReference type="RuleBase" id="RU910716"/>
    </source>
</evidence>
<evidence type="ECO:0000256" key="5">
    <source>
        <dbReference type="ARBA" id="ARBA00022989"/>
    </source>
</evidence>
<proteinExistence type="inferred from homology"/>
<keyword evidence="3" id="KW-1003">Cell membrane</keyword>
<comment type="similarity">
    <text evidence="2 7">Belongs to the XK family.</text>
</comment>
<feature type="transmembrane region" description="Helical" evidence="7">
    <location>
        <begin position="326"/>
        <end position="346"/>
    </location>
</feature>
<feature type="transmembrane region" description="Helical" evidence="7">
    <location>
        <begin position="219"/>
        <end position="243"/>
    </location>
</feature>
<feature type="transmembrane region" description="Helical" evidence="7">
    <location>
        <begin position="119"/>
        <end position="141"/>
    </location>
</feature>
<dbReference type="InterPro" id="IPR050895">
    <property type="entry name" value="XK-related_scramblase"/>
</dbReference>
<evidence type="ECO:0000256" key="2">
    <source>
        <dbReference type="ARBA" id="ARBA00008789"/>
    </source>
</evidence>
<comment type="subcellular location">
    <subcellularLocation>
        <location evidence="1">Cell membrane</location>
        <topology evidence="1">Multi-pass membrane protein</topology>
    </subcellularLocation>
    <subcellularLocation>
        <location evidence="7">Membrane</location>
        <topology evidence="7">Multi-pass membrane protein</topology>
    </subcellularLocation>
</comment>
<feature type="transmembrane region" description="Helical" evidence="7">
    <location>
        <begin position="255"/>
        <end position="276"/>
    </location>
</feature>
<keyword evidence="6 7" id="KW-0472">Membrane</keyword>
<evidence type="ECO:0000256" key="4">
    <source>
        <dbReference type="ARBA" id="ARBA00022692"/>
    </source>
</evidence>
<gene>
    <name evidence="8" type="primary">XKR6_0</name>
    <name evidence="8" type="ORF">g.23756</name>
</gene>
<feature type="transmembrane region" description="Helical" evidence="7">
    <location>
        <begin position="367"/>
        <end position="385"/>
    </location>
</feature>
<feature type="transmembrane region" description="Helical" evidence="7">
    <location>
        <begin position="86"/>
        <end position="107"/>
    </location>
</feature>
<sequence>VAIMLSLIYKEKDSFSSCSFFFLTKMSENNENERLPLDPLPLDQSETPTLITNSGFSVPDGGFRPNFDVDTGDIPSSRSTVSLCDMIWIMFSILMHLVDLFVDFNLIRDYVMREKYYEVSWTCLFLFMPSLINICISIQMIKQDRQSNQEDEESRNNWSSLIVFPYYWPFILIFQLAPLFHHMDNWNFARNSYRAGKNDDQANQKKYYLKMLKEEEDIALLRVLECFLEAAPHIVLQLVIMMTDYESNLHVNFQFLHQTLSILSSFVGMGWAMSSYHRSIRKVQWDKENISLVGNWLQFFWHLCITISRGIAIAATATVIPLSTCIAMVIHWLLMTIWIISDSSGIDEFCRDRRKPPHAITSTTENLKSYLLAGVFGIVHIFTYFNLSEGPTYWKHIIYYSLCSGENLIATFSWIYFRDSNQIKLWYNEFVPVICIVPFAIGIVIMVIYYKWYHPRRKNAINEIYQRTEDANDRNLTT</sequence>
<feature type="non-terminal residue" evidence="8">
    <location>
        <position position="1"/>
    </location>
</feature>
<dbReference type="GO" id="GO:0005886">
    <property type="term" value="C:plasma membrane"/>
    <property type="evidence" value="ECO:0007669"/>
    <property type="project" value="UniProtKB-SubCell"/>
</dbReference>
<dbReference type="InterPro" id="IPR018629">
    <property type="entry name" value="XK-rel"/>
</dbReference>
<evidence type="ECO:0000313" key="8">
    <source>
        <dbReference type="EMBL" id="JAG84634.1"/>
    </source>
</evidence>
<reference evidence="8" key="1">
    <citation type="submission" date="2015-01" db="EMBL/GenBank/DDBJ databases">
        <title>Transcriptome Assembly of Fopius arisanus.</title>
        <authorList>
            <person name="Geib S."/>
        </authorList>
    </citation>
    <scope>NUCLEOTIDE SEQUENCE</scope>
</reference>
<dbReference type="EMBL" id="GBYB01014867">
    <property type="protein sequence ID" value="JAG84634.1"/>
    <property type="molecule type" value="Transcribed_RNA"/>
</dbReference>
<feature type="transmembrane region" description="Helical" evidence="7">
    <location>
        <begin position="397"/>
        <end position="417"/>
    </location>
</feature>
<dbReference type="GO" id="GO:1902742">
    <property type="term" value="P:apoptotic process involved in development"/>
    <property type="evidence" value="ECO:0007669"/>
    <property type="project" value="TreeGrafter"/>
</dbReference>
<feature type="transmembrane region" description="Helical" evidence="7">
    <location>
        <begin position="429"/>
        <end position="450"/>
    </location>
</feature>
<dbReference type="GO" id="GO:0070782">
    <property type="term" value="P:phosphatidylserine exposure on apoptotic cell surface"/>
    <property type="evidence" value="ECO:0007669"/>
    <property type="project" value="TreeGrafter"/>
</dbReference>
<dbReference type="GO" id="GO:0043652">
    <property type="term" value="P:engulfment of apoptotic cell"/>
    <property type="evidence" value="ECO:0007669"/>
    <property type="project" value="TreeGrafter"/>
</dbReference>
<evidence type="ECO:0000256" key="6">
    <source>
        <dbReference type="ARBA" id="ARBA00023136"/>
    </source>
</evidence>
<evidence type="ECO:0000256" key="1">
    <source>
        <dbReference type="ARBA" id="ARBA00004651"/>
    </source>
</evidence>
<protein>
    <recommendedName>
        <fullName evidence="7">XK-related protein</fullName>
    </recommendedName>
</protein>
<dbReference type="AlphaFoldDB" id="A0A0C9RN32"/>
<dbReference type="PANTHER" id="PTHR16024">
    <property type="entry name" value="XK-RELATED PROTEIN"/>
    <property type="match status" value="1"/>
</dbReference>
<organism evidence="8">
    <name type="scientific">Fopius arisanus</name>
    <dbReference type="NCBI Taxonomy" id="64838"/>
    <lineage>
        <taxon>Eukaryota</taxon>
        <taxon>Metazoa</taxon>
        <taxon>Ecdysozoa</taxon>
        <taxon>Arthropoda</taxon>
        <taxon>Hexapoda</taxon>
        <taxon>Insecta</taxon>
        <taxon>Pterygota</taxon>
        <taxon>Neoptera</taxon>
        <taxon>Endopterygota</taxon>
        <taxon>Hymenoptera</taxon>
        <taxon>Apocrita</taxon>
        <taxon>Ichneumonoidea</taxon>
        <taxon>Braconidae</taxon>
        <taxon>Opiinae</taxon>
        <taxon>Fopius</taxon>
    </lineage>
</organism>
<keyword evidence="4 7" id="KW-0812">Transmembrane</keyword>
<keyword evidence="5 7" id="KW-1133">Transmembrane helix</keyword>
<evidence type="ECO:0000256" key="3">
    <source>
        <dbReference type="ARBA" id="ARBA00022475"/>
    </source>
</evidence>
<name>A0A0C9RN32_9HYME</name>
<feature type="transmembrane region" description="Helical" evidence="7">
    <location>
        <begin position="161"/>
        <end position="180"/>
    </location>
</feature>
<dbReference type="Pfam" id="PF09815">
    <property type="entry name" value="XK-related"/>
    <property type="match status" value="1"/>
</dbReference>
<accession>A0A0C9RN32</accession>
<dbReference type="PANTHER" id="PTHR16024:SF6">
    <property type="entry name" value="XK-RELATED PROTEIN"/>
    <property type="match status" value="1"/>
</dbReference>